<evidence type="ECO:0000256" key="8">
    <source>
        <dbReference type="ARBA" id="ARBA00023306"/>
    </source>
</evidence>
<dbReference type="FunCoup" id="A0A3M0CX46">
    <property type="interactions" value="301"/>
</dbReference>
<feature type="binding site" evidence="10">
    <location>
        <position position="198"/>
    </location>
    <ligand>
        <name>UDP-N-acetyl-alpha-D-glucosamine</name>
        <dbReference type="ChEBI" id="CHEBI:57705"/>
    </ligand>
</feature>
<accession>A0A3M0CX46</accession>
<dbReference type="InterPro" id="IPR004276">
    <property type="entry name" value="GlycoTrans_28_N"/>
</dbReference>
<reference evidence="13 14" key="1">
    <citation type="submission" date="2018-10" db="EMBL/GenBank/DDBJ databases">
        <title>Genomic Encyclopedia of Archaeal and Bacterial Type Strains, Phase II (KMG-II): from individual species to whole genera.</title>
        <authorList>
            <person name="Goeker M."/>
        </authorList>
    </citation>
    <scope>NUCLEOTIDE SEQUENCE [LARGE SCALE GENOMIC DNA]</scope>
    <source>
        <strain evidence="13 14">DSM 25217</strain>
    </source>
</reference>
<evidence type="ECO:0000256" key="6">
    <source>
        <dbReference type="ARBA" id="ARBA00022984"/>
    </source>
</evidence>
<dbReference type="Pfam" id="PF03033">
    <property type="entry name" value="Glyco_transf_28"/>
    <property type="match status" value="1"/>
</dbReference>
<dbReference type="GO" id="GO:0051991">
    <property type="term" value="F:UDP-N-acetyl-D-glucosamine:N-acetylmuramoyl-L-alanyl-D-glutamyl-meso-2,6-diaminopimelyl-D-alanyl-D-alanine-diphosphoundecaprenol 4-beta-N-acetylglucosaminlytransferase activity"/>
    <property type="evidence" value="ECO:0007669"/>
    <property type="project" value="RHEA"/>
</dbReference>
<feature type="binding site" evidence="10">
    <location>
        <begin position="18"/>
        <end position="20"/>
    </location>
    <ligand>
        <name>UDP-N-acetyl-alpha-D-glucosamine</name>
        <dbReference type="ChEBI" id="CHEBI:57705"/>
    </ligand>
</feature>
<dbReference type="InterPro" id="IPR007235">
    <property type="entry name" value="Glyco_trans_28_C"/>
</dbReference>
<dbReference type="OrthoDB" id="9808936at2"/>
<feature type="domain" description="Glycosyltransferase family 28 N-terminal" evidence="11">
    <location>
        <begin position="11"/>
        <end position="143"/>
    </location>
</feature>
<keyword evidence="8 10" id="KW-0131">Cell cycle</keyword>
<protein>
    <recommendedName>
        <fullName evidence="10">UDP-N-acetylglucosamine--N-acetylmuramyl-(pentapeptide) pyrophosphoryl-undecaprenol N-acetylglucosamine transferase</fullName>
        <ecNumber evidence="10">2.4.1.227</ecNumber>
    </recommendedName>
    <alternativeName>
        <fullName evidence="10">Undecaprenyl-PP-MurNAc-pentapeptide-UDPGlcNAc GlcNAc transferase</fullName>
    </alternativeName>
</protein>
<name>A0A3M0CX46_9PROT</name>
<comment type="pathway">
    <text evidence="10">Cell wall biogenesis; peptidoglycan biosynthesis.</text>
</comment>
<dbReference type="Proteomes" id="UP000271227">
    <property type="component" value="Unassembled WGS sequence"/>
</dbReference>
<dbReference type="UniPathway" id="UPA00219"/>
<keyword evidence="1 10" id="KW-1003">Cell membrane</keyword>
<evidence type="ECO:0000259" key="12">
    <source>
        <dbReference type="Pfam" id="PF04101"/>
    </source>
</evidence>
<comment type="subcellular location">
    <subcellularLocation>
        <location evidence="10">Cell membrane</location>
        <topology evidence="10">Peripheral membrane protein</topology>
        <orientation evidence="10">Cytoplasmic side</orientation>
    </subcellularLocation>
</comment>
<dbReference type="GO" id="GO:0009252">
    <property type="term" value="P:peptidoglycan biosynthetic process"/>
    <property type="evidence" value="ECO:0007669"/>
    <property type="project" value="UniProtKB-UniRule"/>
</dbReference>
<dbReference type="GO" id="GO:0071555">
    <property type="term" value="P:cell wall organization"/>
    <property type="evidence" value="ECO:0007669"/>
    <property type="project" value="UniProtKB-KW"/>
</dbReference>
<comment type="similarity">
    <text evidence="10">Belongs to the glycosyltransferase 28 family. MurG subfamily.</text>
</comment>
<comment type="caution">
    <text evidence="10">Lacks conserved residue(s) required for the propagation of feature annotation.</text>
</comment>
<evidence type="ECO:0000313" key="14">
    <source>
        <dbReference type="Proteomes" id="UP000271227"/>
    </source>
</evidence>
<comment type="function">
    <text evidence="10">Cell wall formation. Catalyzes the transfer of a GlcNAc subunit on undecaprenyl-pyrophosphoryl-MurNAc-pentapeptide (lipid intermediate I) to form undecaprenyl-pyrophosphoryl-MurNAc-(pentapeptide)GlcNAc (lipid intermediate II).</text>
</comment>
<keyword evidence="9 10" id="KW-0961">Cell wall biogenesis/degradation</keyword>
<dbReference type="RefSeq" id="WP_121937234.1">
    <property type="nucleotide sequence ID" value="NZ_REFR01000009.1"/>
</dbReference>
<feature type="binding site" evidence="10">
    <location>
        <position position="170"/>
    </location>
    <ligand>
        <name>UDP-N-acetyl-alpha-D-glucosamine</name>
        <dbReference type="ChEBI" id="CHEBI:57705"/>
    </ligand>
</feature>
<evidence type="ECO:0000256" key="1">
    <source>
        <dbReference type="ARBA" id="ARBA00022475"/>
    </source>
</evidence>
<comment type="caution">
    <text evidence="13">The sequence shown here is derived from an EMBL/GenBank/DDBJ whole genome shotgun (WGS) entry which is preliminary data.</text>
</comment>
<keyword evidence="5 10" id="KW-0133">Cell shape</keyword>
<dbReference type="HAMAP" id="MF_00033">
    <property type="entry name" value="MurG"/>
    <property type="match status" value="1"/>
</dbReference>
<dbReference type="GO" id="GO:0005975">
    <property type="term" value="P:carbohydrate metabolic process"/>
    <property type="evidence" value="ECO:0007669"/>
    <property type="project" value="InterPro"/>
</dbReference>
<dbReference type="NCBIfam" id="TIGR01133">
    <property type="entry name" value="murG"/>
    <property type="match status" value="1"/>
</dbReference>
<evidence type="ECO:0000256" key="5">
    <source>
        <dbReference type="ARBA" id="ARBA00022960"/>
    </source>
</evidence>
<dbReference type="SUPFAM" id="SSF53756">
    <property type="entry name" value="UDP-Glycosyltransferase/glycogen phosphorylase"/>
    <property type="match status" value="1"/>
</dbReference>
<evidence type="ECO:0000313" key="13">
    <source>
        <dbReference type="EMBL" id="RMB12016.1"/>
    </source>
</evidence>
<dbReference type="GO" id="GO:0005886">
    <property type="term" value="C:plasma membrane"/>
    <property type="evidence" value="ECO:0007669"/>
    <property type="project" value="UniProtKB-SubCell"/>
</dbReference>
<dbReference type="PANTHER" id="PTHR21015">
    <property type="entry name" value="UDP-N-ACETYLGLUCOSAMINE--N-ACETYLMURAMYL-(PENTAPEPTIDE) PYROPHOSPHORYL-UNDECAPRENOL N-ACETYLGLUCOSAMINE TRANSFERASE 1"/>
    <property type="match status" value="1"/>
</dbReference>
<evidence type="ECO:0000259" key="11">
    <source>
        <dbReference type="Pfam" id="PF03033"/>
    </source>
</evidence>
<dbReference type="CDD" id="cd03785">
    <property type="entry name" value="GT28_MurG"/>
    <property type="match status" value="1"/>
</dbReference>
<comment type="catalytic activity">
    <reaction evidence="10">
        <text>di-trans,octa-cis-undecaprenyl diphospho-N-acetyl-alpha-D-muramoyl-L-alanyl-D-glutamyl-meso-2,6-diaminopimeloyl-D-alanyl-D-alanine + UDP-N-acetyl-alpha-D-glucosamine = di-trans,octa-cis-undecaprenyl diphospho-[N-acetyl-alpha-D-glucosaminyl-(1-&gt;4)]-N-acetyl-alpha-D-muramoyl-L-alanyl-D-glutamyl-meso-2,6-diaminopimeloyl-D-alanyl-D-alanine + UDP + H(+)</text>
        <dbReference type="Rhea" id="RHEA:31227"/>
        <dbReference type="ChEBI" id="CHEBI:15378"/>
        <dbReference type="ChEBI" id="CHEBI:57705"/>
        <dbReference type="ChEBI" id="CHEBI:58223"/>
        <dbReference type="ChEBI" id="CHEBI:61387"/>
        <dbReference type="ChEBI" id="CHEBI:61388"/>
        <dbReference type="EC" id="2.4.1.227"/>
    </reaction>
</comment>
<dbReference type="InterPro" id="IPR006009">
    <property type="entry name" value="GlcNAc_MurG"/>
</dbReference>
<dbReference type="Gene3D" id="3.40.50.2000">
    <property type="entry name" value="Glycogen Phosphorylase B"/>
    <property type="match status" value="2"/>
</dbReference>
<evidence type="ECO:0000256" key="9">
    <source>
        <dbReference type="ARBA" id="ARBA00023316"/>
    </source>
</evidence>
<evidence type="ECO:0000256" key="7">
    <source>
        <dbReference type="ARBA" id="ARBA00023136"/>
    </source>
</evidence>
<sequence length="372" mass="39370">MTDDMRENPHVVLAAGGTGGHMVPAEALAGVLTGQGHDVLLVTDRRGDRFQNICQGLPRHVMDVESHMAGGVAAKLRGLWSLLRATLAMRSVFRSDRPGVVVGFGGYPSLPPILAARLLGIPYVLHEQNAVLGRVNRWLSKSAALLALSVDTTSGVPRQAQTVTTGNPVRSSVAKLSNLAYATPLGGGDIRLFVIGGSQGARILSEVVPAALASLDEDLRRRLVVTHQARAEDIANVVRAYKRAGIRKEVGAYFENVAGTLQRTQLVICRAGASTLAELAAMGRPAILVPLAIAADDHQRANAMPLVDAGGGWMMEETDFTPDGLATLLRRLLSDMGELRDASDALRGIGQPDAAVQLASHVTDFLDDGVPQ</sequence>
<dbReference type="PANTHER" id="PTHR21015:SF22">
    <property type="entry name" value="GLYCOSYLTRANSFERASE"/>
    <property type="match status" value="1"/>
</dbReference>
<dbReference type="EC" id="2.4.1.227" evidence="10"/>
<keyword evidence="7 10" id="KW-0472">Membrane</keyword>
<evidence type="ECO:0000256" key="4">
    <source>
        <dbReference type="ARBA" id="ARBA00022679"/>
    </source>
</evidence>
<dbReference type="EMBL" id="REFR01000009">
    <property type="protein sequence ID" value="RMB12016.1"/>
    <property type="molecule type" value="Genomic_DNA"/>
</dbReference>
<feature type="binding site" evidence="10">
    <location>
        <position position="129"/>
    </location>
    <ligand>
        <name>UDP-N-acetyl-alpha-D-glucosamine</name>
        <dbReference type="ChEBI" id="CHEBI:57705"/>
    </ligand>
</feature>
<dbReference type="Pfam" id="PF04101">
    <property type="entry name" value="Glyco_tran_28_C"/>
    <property type="match status" value="1"/>
</dbReference>
<keyword evidence="14" id="KW-1185">Reference proteome</keyword>
<dbReference type="AlphaFoldDB" id="A0A3M0CX46"/>
<gene>
    <name evidence="10" type="primary">murG</name>
    <name evidence="13" type="ORF">BXY39_0505</name>
</gene>
<keyword evidence="3 10" id="KW-0328">Glycosyltransferase</keyword>
<keyword evidence="6 10" id="KW-0573">Peptidoglycan synthesis</keyword>
<dbReference type="GO" id="GO:0051301">
    <property type="term" value="P:cell division"/>
    <property type="evidence" value="ECO:0007669"/>
    <property type="project" value="UniProtKB-KW"/>
</dbReference>
<dbReference type="GO" id="GO:0008360">
    <property type="term" value="P:regulation of cell shape"/>
    <property type="evidence" value="ECO:0007669"/>
    <property type="project" value="UniProtKB-KW"/>
</dbReference>
<feature type="binding site" evidence="10">
    <location>
        <position position="299"/>
    </location>
    <ligand>
        <name>UDP-N-acetyl-alpha-D-glucosamine</name>
        <dbReference type="ChEBI" id="CHEBI:57705"/>
    </ligand>
</feature>
<dbReference type="GO" id="GO:0050511">
    <property type="term" value="F:undecaprenyldiphospho-muramoylpentapeptide beta-N-acetylglucosaminyltransferase activity"/>
    <property type="evidence" value="ECO:0007669"/>
    <property type="project" value="UniProtKB-UniRule"/>
</dbReference>
<proteinExistence type="inferred from homology"/>
<dbReference type="InParanoid" id="A0A3M0CX46"/>
<organism evidence="13 14">
    <name type="scientific">Eilatimonas milleporae</name>
    <dbReference type="NCBI Taxonomy" id="911205"/>
    <lineage>
        <taxon>Bacteria</taxon>
        <taxon>Pseudomonadati</taxon>
        <taxon>Pseudomonadota</taxon>
        <taxon>Alphaproteobacteria</taxon>
        <taxon>Kordiimonadales</taxon>
        <taxon>Kordiimonadaceae</taxon>
        <taxon>Eilatimonas</taxon>
    </lineage>
</organism>
<keyword evidence="4 10" id="KW-0808">Transferase</keyword>
<evidence type="ECO:0000256" key="2">
    <source>
        <dbReference type="ARBA" id="ARBA00022618"/>
    </source>
</evidence>
<evidence type="ECO:0000256" key="10">
    <source>
        <dbReference type="HAMAP-Rule" id="MF_00033"/>
    </source>
</evidence>
<keyword evidence="2 10" id="KW-0132">Cell division</keyword>
<evidence type="ECO:0000256" key="3">
    <source>
        <dbReference type="ARBA" id="ARBA00022676"/>
    </source>
</evidence>
<feature type="domain" description="Glycosyl transferase family 28 C-terminal" evidence="12">
    <location>
        <begin position="192"/>
        <end position="346"/>
    </location>
</feature>